<evidence type="ECO:0000313" key="2">
    <source>
        <dbReference type="EMBL" id="GGQ93221.1"/>
    </source>
</evidence>
<dbReference type="RefSeq" id="WP_189087570.1">
    <property type="nucleotide sequence ID" value="NZ_BMQL01000001.1"/>
</dbReference>
<feature type="transmembrane region" description="Helical" evidence="1">
    <location>
        <begin position="6"/>
        <end position="25"/>
    </location>
</feature>
<keyword evidence="1" id="KW-0812">Transmembrane</keyword>
<reference evidence="2" key="2">
    <citation type="submission" date="2020-09" db="EMBL/GenBank/DDBJ databases">
        <authorList>
            <person name="Sun Q."/>
            <person name="Ohkuma M."/>
        </authorList>
    </citation>
    <scope>NUCLEOTIDE SEQUENCE</scope>
    <source>
        <strain evidence="2">JCM 31311</strain>
    </source>
</reference>
<keyword evidence="1" id="KW-1133">Transmembrane helix</keyword>
<name>A0A918BVS5_9DEIO</name>
<feature type="transmembrane region" description="Helical" evidence="1">
    <location>
        <begin position="45"/>
        <end position="66"/>
    </location>
</feature>
<gene>
    <name evidence="2" type="ORF">GCM10008957_01510</name>
</gene>
<sequence length="148" mass="16560">MYTFVLILHNLLRWLVVVGAVYLLARVLPGLRGDRAWTRQEGRAAQIFTGLMDVQLLVGLALYLGVSPYMKSILDNFGAAMKGSETRFFAVEHVTGMLISVALAHAGNVLWKRQTTDAGKFRSAAIWFGLSVLSLLAFIPWWRPLLRL</sequence>
<evidence type="ECO:0000256" key="1">
    <source>
        <dbReference type="SAM" id="Phobius"/>
    </source>
</evidence>
<dbReference type="EMBL" id="BMQL01000001">
    <property type="protein sequence ID" value="GGQ93221.1"/>
    <property type="molecule type" value="Genomic_DNA"/>
</dbReference>
<dbReference type="Proteomes" id="UP000603865">
    <property type="component" value="Unassembled WGS sequence"/>
</dbReference>
<evidence type="ECO:0000313" key="3">
    <source>
        <dbReference type="Proteomes" id="UP000603865"/>
    </source>
</evidence>
<keyword evidence="1" id="KW-0472">Membrane</keyword>
<feature type="transmembrane region" description="Helical" evidence="1">
    <location>
        <begin position="86"/>
        <end position="111"/>
    </location>
</feature>
<organism evidence="2 3">
    <name type="scientific">Deinococcus ruber</name>
    <dbReference type="NCBI Taxonomy" id="1848197"/>
    <lineage>
        <taxon>Bacteria</taxon>
        <taxon>Thermotogati</taxon>
        <taxon>Deinococcota</taxon>
        <taxon>Deinococci</taxon>
        <taxon>Deinococcales</taxon>
        <taxon>Deinococcaceae</taxon>
        <taxon>Deinococcus</taxon>
    </lineage>
</organism>
<reference evidence="2" key="1">
    <citation type="journal article" date="2014" name="Int. J. Syst. Evol. Microbiol.">
        <title>Complete genome sequence of Corynebacterium casei LMG S-19264T (=DSM 44701T), isolated from a smear-ripened cheese.</title>
        <authorList>
            <consortium name="US DOE Joint Genome Institute (JGI-PGF)"/>
            <person name="Walter F."/>
            <person name="Albersmeier A."/>
            <person name="Kalinowski J."/>
            <person name="Ruckert C."/>
        </authorList>
    </citation>
    <scope>NUCLEOTIDE SEQUENCE</scope>
    <source>
        <strain evidence="2">JCM 31311</strain>
    </source>
</reference>
<feature type="transmembrane region" description="Helical" evidence="1">
    <location>
        <begin position="123"/>
        <end position="142"/>
    </location>
</feature>
<proteinExistence type="predicted"/>
<protein>
    <submittedName>
        <fullName evidence="2">Uncharacterized protein</fullName>
    </submittedName>
</protein>
<accession>A0A918BVS5</accession>
<keyword evidence="3" id="KW-1185">Reference proteome</keyword>
<comment type="caution">
    <text evidence="2">The sequence shown here is derived from an EMBL/GenBank/DDBJ whole genome shotgun (WGS) entry which is preliminary data.</text>
</comment>
<dbReference type="AlphaFoldDB" id="A0A918BVS5"/>